<dbReference type="Gene3D" id="3.40.50.300">
    <property type="entry name" value="P-loop containing nucleotide triphosphate hydrolases"/>
    <property type="match status" value="1"/>
</dbReference>
<protein>
    <submittedName>
        <fullName evidence="1">ATPase</fullName>
    </submittedName>
</protein>
<dbReference type="EMBL" id="QEWP01000002">
    <property type="protein sequence ID" value="PWE00587.1"/>
    <property type="molecule type" value="Genomic_DNA"/>
</dbReference>
<reference evidence="1 2" key="1">
    <citation type="submission" date="2018-05" db="EMBL/GenBank/DDBJ databases">
        <title>Marinilabilia rubrum sp. nov., isolated from saltern sediment.</title>
        <authorList>
            <person name="Zhang R."/>
        </authorList>
    </citation>
    <scope>NUCLEOTIDE SEQUENCE [LARGE SCALE GENOMIC DNA]</scope>
    <source>
        <strain evidence="1 2">WTE16</strain>
    </source>
</reference>
<evidence type="ECO:0000313" key="2">
    <source>
        <dbReference type="Proteomes" id="UP000244956"/>
    </source>
</evidence>
<keyword evidence="2" id="KW-1185">Reference proteome</keyword>
<dbReference type="SUPFAM" id="SSF52540">
    <property type="entry name" value="P-loop containing nucleoside triphosphate hydrolases"/>
    <property type="match status" value="1"/>
</dbReference>
<gene>
    <name evidence="1" type="ORF">DDZ16_03030</name>
</gene>
<dbReference type="InterPro" id="IPR027417">
    <property type="entry name" value="P-loop_NTPase"/>
</dbReference>
<name>A0A2U2BC27_9BACT</name>
<sequence length="202" mass="23639">MSPFYQKAFSFLLERGHKTYGKFFSLYPDDTQIIGKLIAWFIRDEETAKTKGIDLEKGILLSGPVGCGKTSLMNLMRFFTDHNRHSMKPCRDIAFEFQKNGFEVIHRYACHSWLPNSPARIYCFDDLGTEQSLKHYGQECNVMAEIILSRYEKFTRHRDFTHFTTNLSADEIESIYGPRVRSRLREMCNLIAFPGDARDKRR</sequence>
<accession>A0A2U2BC27</accession>
<evidence type="ECO:0000313" key="1">
    <source>
        <dbReference type="EMBL" id="PWE00587.1"/>
    </source>
</evidence>
<organism evidence="1 2">
    <name type="scientific">Marinilabilia rubra</name>
    <dbReference type="NCBI Taxonomy" id="2162893"/>
    <lineage>
        <taxon>Bacteria</taxon>
        <taxon>Pseudomonadati</taxon>
        <taxon>Bacteroidota</taxon>
        <taxon>Bacteroidia</taxon>
        <taxon>Marinilabiliales</taxon>
        <taxon>Marinilabiliaceae</taxon>
        <taxon>Marinilabilia</taxon>
    </lineage>
</organism>
<dbReference type="AlphaFoldDB" id="A0A2U2BC27"/>
<proteinExistence type="predicted"/>
<dbReference type="Proteomes" id="UP000244956">
    <property type="component" value="Unassembled WGS sequence"/>
</dbReference>
<dbReference type="OrthoDB" id="835620at2"/>
<comment type="caution">
    <text evidence="1">The sequence shown here is derived from an EMBL/GenBank/DDBJ whole genome shotgun (WGS) entry which is preliminary data.</text>
</comment>